<dbReference type="Proteomes" id="UP000183750">
    <property type="component" value="Unassembled WGS sequence"/>
</dbReference>
<organism evidence="3 4">
    <name type="scientific">Microbacterium hydrocarbonoxydans</name>
    <dbReference type="NCBI Taxonomy" id="273678"/>
    <lineage>
        <taxon>Bacteria</taxon>
        <taxon>Bacillati</taxon>
        <taxon>Actinomycetota</taxon>
        <taxon>Actinomycetes</taxon>
        <taxon>Micrococcales</taxon>
        <taxon>Microbacteriaceae</taxon>
        <taxon>Microbacterium</taxon>
    </lineage>
</organism>
<sequence length="219" mass="22812">MSDIPRTRRQQNAAPVGERPAGAMITAAPVPWTAARTPAPAALDGQLGWDSPRPSMQVAPGAIRTLETSGDVLPELEEAPEKQRPLWRHPAFLISIGTTVLALIAFLVFVIVGGLSGRAAASDLTLEVTDNVVRADWSGPDVPYQVIVVDGPSGPSLDVSQLVTGTEAWLPRAAAIVDEGSCIVVRPADGNEKAEVKLDRATLDAQGAVSGCVADAPAE</sequence>
<evidence type="ECO:0000256" key="2">
    <source>
        <dbReference type="SAM" id="Phobius"/>
    </source>
</evidence>
<dbReference type="OrthoDB" id="5018581at2"/>
<evidence type="ECO:0000313" key="4">
    <source>
        <dbReference type="Proteomes" id="UP000183750"/>
    </source>
</evidence>
<dbReference type="AlphaFoldDB" id="A0A1H4QT26"/>
<keyword evidence="2" id="KW-0812">Transmembrane</keyword>
<protein>
    <submittedName>
        <fullName evidence="3">Uncharacterized protein</fullName>
    </submittedName>
</protein>
<dbReference type="EMBL" id="FNSQ01000005">
    <property type="protein sequence ID" value="SEC22631.1"/>
    <property type="molecule type" value="Genomic_DNA"/>
</dbReference>
<keyword evidence="2" id="KW-0472">Membrane</keyword>
<accession>A0A1H4QT26</accession>
<keyword evidence="2" id="KW-1133">Transmembrane helix</keyword>
<gene>
    <name evidence="3" type="ORF">SAMN04489807_3189</name>
</gene>
<keyword evidence="4" id="KW-1185">Reference proteome</keyword>
<proteinExistence type="predicted"/>
<name>A0A1H4QT26_9MICO</name>
<feature type="transmembrane region" description="Helical" evidence="2">
    <location>
        <begin position="91"/>
        <end position="115"/>
    </location>
</feature>
<feature type="region of interest" description="Disordered" evidence="1">
    <location>
        <begin position="1"/>
        <end position="21"/>
    </location>
</feature>
<evidence type="ECO:0000313" key="3">
    <source>
        <dbReference type="EMBL" id="SEC22631.1"/>
    </source>
</evidence>
<dbReference type="RefSeq" id="WP_060928555.1">
    <property type="nucleotide sequence ID" value="NZ_FNSQ01000005.1"/>
</dbReference>
<reference evidence="4" key="1">
    <citation type="submission" date="2016-10" db="EMBL/GenBank/DDBJ databases">
        <authorList>
            <person name="Varghese N."/>
            <person name="Submissions S."/>
        </authorList>
    </citation>
    <scope>NUCLEOTIDE SEQUENCE [LARGE SCALE GENOMIC DNA]</scope>
    <source>
        <strain evidence="4">DSM 16089</strain>
    </source>
</reference>
<evidence type="ECO:0000256" key="1">
    <source>
        <dbReference type="SAM" id="MobiDB-lite"/>
    </source>
</evidence>